<keyword evidence="4 6" id="KW-0653">Protein transport</keyword>
<dbReference type="OrthoDB" id="271448at2759"/>
<comment type="subcellular location">
    <subcellularLocation>
        <location evidence="6">Cytoplasm</location>
    </subcellularLocation>
    <subcellularLocation>
        <location evidence="6">Endosome</location>
    </subcellularLocation>
</comment>
<dbReference type="InterPro" id="IPR036388">
    <property type="entry name" value="WH-like_DNA-bd_sf"/>
</dbReference>
<evidence type="ECO:0000256" key="2">
    <source>
        <dbReference type="ARBA" id="ARBA00022448"/>
    </source>
</evidence>
<evidence type="ECO:0000256" key="6">
    <source>
        <dbReference type="RuleBase" id="RU367095"/>
    </source>
</evidence>
<gene>
    <name evidence="7" type="ORF">CTI12_AA249860</name>
</gene>
<dbReference type="GO" id="GO:0032266">
    <property type="term" value="F:phosphatidylinositol-3-phosphate binding"/>
    <property type="evidence" value="ECO:0007669"/>
    <property type="project" value="UniProtKB-UniRule"/>
</dbReference>
<dbReference type="SUPFAM" id="SSF46785">
    <property type="entry name" value="Winged helix' DNA-binding domain"/>
    <property type="match status" value="1"/>
</dbReference>
<comment type="similarity">
    <text evidence="1 6">Belongs to the VPS36 family.</text>
</comment>
<dbReference type="Gene3D" id="1.10.10.10">
    <property type="entry name" value="Winged helix-like DNA-binding domain superfamily/Winged helix DNA-binding domain"/>
    <property type="match status" value="2"/>
</dbReference>
<dbReference type="AlphaFoldDB" id="A0A2U1NM55"/>
<keyword evidence="2 6" id="KW-0813">Transport</keyword>
<comment type="subunit">
    <text evidence="6">Component of the endosomal sorting complex required for transport II (ESCRT-II).</text>
</comment>
<dbReference type="EMBL" id="PKPP01002542">
    <property type="protein sequence ID" value="PWA74593.1"/>
    <property type="molecule type" value="Genomic_DNA"/>
</dbReference>
<sequence length="253" mass="28265">MWESTDKSLQDAFQDLNALMSKAKEMVMLAEKMRQKLLSGSSSQADATNDEMGSKEEMQDWLLSVGIVSPVTKESAGALYHQELSRQLADFVKIPLERAGGIMNMIDIYCLFNRARGTELISPDDLLRACSLWEKFNVPVMLKKFESGVMVIQSKSHSDEEVFSRIRSLVQKPDAMQSGVSATDAARTLGIAPAMAKEHLLAAESKGFLCRDVSPDGFRFYINIFEDIDPNDAYLVKEYGVYDAWIRSAIASR</sequence>
<dbReference type="InterPro" id="IPR040608">
    <property type="entry name" value="Snf8/Vps36"/>
</dbReference>
<dbReference type="InterPro" id="IPR037855">
    <property type="entry name" value="Vps36"/>
</dbReference>
<dbReference type="GO" id="GO:0031902">
    <property type="term" value="C:late endosome membrane"/>
    <property type="evidence" value="ECO:0007669"/>
    <property type="project" value="UniProtKB-UniRule"/>
</dbReference>
<dbReference type="GO" id="GO:0043328">
    <property type="term" value="P:protein transport to vacuole involved in ubiquitin-dependent protein catabolic process via the multivesicular body sorting pathway"/>
    <property type="evidence" value="ECO:0007669"/>
    <property type="project" value="UniProtKB-UniRule"/>
</dbReference>
<keyword evidence="8" id="KW-1185">Reference proteome</keyword>
<evidence type="ECO:0000256" key="5">
    <source>
        <dbReference type="ARBA" id="ARBA00023054"/>
    </source>
</evidence>
<dbReference type="STRING" id="35608.A0A2U1NM55"/>
<protein>
    <recommendedName>
        <fullName evidence="6">Vacuolar protein-sorting-associated protein 36</fullName>
    </recommendedName>
    <alternativeName>
        <fullName evidence="6">ESCRT-II complex subunit VPS36</fullName>
    </alternativeName>
</protein>
<dbReference type="Gene3D" id="6.10.140.260">
    <property type="match status" value="1"/>
</dbReference>
<dbReference type="PANTHER" id="PTHR13128">
    <property type="entry name" value="VACUOLAR PROTEIN-SORTING-ASSOCIATED PROTEIN 36"/>
    <property type="match status" value="1"/>
</dbReference>
<name>A0A2U1NM55_ARTAN</name>
<dbReference type="FunFam" id="1.10.10.10:FF:000368">
    <property type="entry name" value="vacuolar protein sorting-associated protein 36-like"/>
    <property type="match status" value="1"/>
</dbReference>
<dbReference type="PANTHER" id="PTHR13128:SF12">
    <property type="entry name" value="VACUOLAR PROTEIN-SORTING-ASSOCIATED PROTEIN 36"/>
    <property type="match status" value="1"/>
</dbReference>
<dbReference type="FunFam" id="1.10.10.10:FF:000165">
    <property type="entry name" value="Vacuolar protein sorting protein (Vps36)"/>
    <property type="match status" value="1"/>
</dbReference>
<evidence type="ECO:0000313" key="7">
    <source>
        <dbReference type="EMBL" id="PWA74593.1"/>
    </source>
</evidence>
<comment type="function">
    <text evidence="6">Component of the ESCRT-II complex (endosomal sorting complex required for transport II), which is required for multivesicular body (MVB) formation and sorting of endosomal cargo proteins into MVBs.</text>
</comment>
<reference evidence="7 8" key="1">
    <citation type="journal article" date="2018" name="Mol. Plant">
        <title>The genome of Artemisia annua provides insight into the evolution of Asteraceae family and artemisinin biosynthesis.</title>
        <authorList>
            <person name="Shen Q."/>
            <person name="Zhang L."/>
            <person name="Liao Z."/>
            <person name="Wang S."/>
            <person name="Yan T."/>
            <person name="Shi P."/>
            <person name="Liu M."/>
            <person name="Fu X."/>
            <person name="Pan Q."/>
            <person name="Wang Y."/>
            <person name="Lv Z."/>
            <person name="Lu X."/>
            <person name="Zhang F."/>
            <person name="Jiang W."/>
            <person name="Ma Y."/>
            <person name="Chen M."/>
            <person name="Hao X."/>
            <person name="Li L."/>
            <person name="Tang Y."/>
            <person name="Lv G."/>
            <person name="Zhou Y."/>
            <person name="Sun X."/>
            <person name="Brodelius P.E."/>
            <person name="Rose J.K.C."/>
            <person name="Tang K."/>
        </authorList>
    </citation>
    <scope>NUCLEOTIDE SEQUENCE [LARGE SCALE GENOMIC DNA]</scope>
    <source>
        <strain evidence="8">cv. Huhao1</strain>
        <tissue evidence="7">Leaf</tissue>
    </source>
</reference>
<keyword evidence="3 6" id="KW-0967">Endosome</keyword>
<keyword evidence="6" id="KW-0963">Cytoplasm</keyword>
<accession>A0A2U1NM55</accession>
<evidence type="ECO:0000256" key="3">
    <source>
        <dbReference type="ARBA" id="ARBA00022753"/>
    </source>
</evidence>
<dbReference type="GO" id="GO:0043130">
    <property type="term" value="F:ubiquitin binding"/>
    <property type="evidence" value="ECO:0007669"/>
    <property type="project" value="UniProtKB-UniRule"/>
</dbReference>
<proteinExistence type="inferred from homology"/>
<dbReference type="InterPro" id="IPR036390">
    <property type="entry name" value="WH_DNA-bd_sf"/>
</dbReference>
<keyword evidence="5" id="KW-0175">Coiled coil</keyword>
<evidence type="ECO:0000256" key="1">
    <source>
        <dbReference type="ARBA" id="ARBA00009697"/>
    </source>
</evidence>
<dbReference type="GO" id="GO:0000814">
    <property type="term" value="C:ESCRT II complex"/>
    <property type="evidence" value="ECO:0007669"/>
    <property type="project" value="UniProtKB-UniRule"/>
</dbReference>
<organism evidence="7 8">
    <name type="scientific">Artemisia annua</name>
    <name type="common">Sweet wormwood</name>
    <dbReference type="NCBI Taxonomy" id="35608"/>
    <lineage>
        <taxon>Eukaryota</taxon>
        <taxon>Viridiplantae</taxon>
        <taxon>Streptophyta</taxon>
        <taxon>Embryophyta</taxon>
        <taxon>Tracheophyta</taxon>
        <taxon>Spermatophyta</taxon>
        <taxon>Magnoliopsida</taxon>
        <taxon>eudicotyledons</taxon>
        <taxon>Gunneridae</taxon>
        <taxon>Pentapetalae</taxon>
        <taxon>asterids</taxon>
        <taxon>campanulids</taxon>
        <taxon>Asterales</taxon>
        <taxon>Asteraceae</taxon>
        <taxon>Asteroideae</taxon>
        <taxon>Anthemideae</taxon>
        <taxon>Artemisiinae</taxon>
        <taxon>Artemisia</taxon>
    </lineage>
</organism>
<evidence type="ECO:0000256" key="4">
    <source>
        <dbReference type="ARBA" id="ARBA00022927"/>
    </source>
</evidence>
<dbReference type="Proteomes" id="UP000245207">
    <property type="component" value="Unassembled WGS sequence"/>
</dbReference>
<comment type="caution">
    <text evidence="7">The sequence shown here is derived from an EMBL/GenBank/DDBJ whole genome shotgun (WGS) entry which is preliminary data.</text>
</comment>
<evidence type="ECO:0000313" key="8">
    <source>
        <dbReference type="Proteomes" id="UP000245207"/>
    </source>
</evidence>
<dbReference type="Pfam" id="PF04157">
    <property type="entry name" value="EAP30"/>
    <property type="match status" value="1"/>
</dbReference>